<dbReference type="InterPro" id="IPR036513">
    <property type="entry name" value="STAS_dom_sf"/>
</dbReference>
<evidence type="ECO:0008006" key="3">
    <source>
        <dbReference type="Google" id="ProtNLM"/>
    </source>
</evidence>
<dbReference type="InterPro" id="IPR038396">
    <property type="entry name" value="SpoIIAA-like_sf"/>
</dbReference>
<dbReference type="Proteomes" id="UP000553766">
    <property type="component" value="Unassembled WGS sequence"/>
</dbReference>
<dbReference type="Gene3D" id="3.40.50.10600">
    <property type="entry name" value="SpoIIaa-like domains"/>
    <property type="match status" value="1"/>
</dbReference>
<accession>A0A840WK69</accession>
<organism evidence="1 2">
    <name type="scientific">Rubricella aquisinus</name>
    <dbReference type="NCBI Taxonomy" id="2028108"/>
    <lineage>
        <taxon>Bacteria</taxon>
        <taxon>Pseudomonadati</taxon>
        <taxon>Pseudomonadota</taxon>
        <taxon>Alphaproteobacteria</taxon>
        <taxon>Rhodobacterales</taxon>
        <taxon>Paracoccaceae</taxon>
        <taxon>Rubricella</taxon>
    </lineage>
</organism>
<dbReference type="Pfam" id="PF11964">
    <property type="entry name" value="SpoIIAA-like"/>
    <property type="match status" value="1"/>
</dbReference>
<protein>
    <recommendedName>
        <fullName evidence="3">STAS/SEC14 domain-containing protein</fullName>
    </recommendedName>
</protein>
<comment type="caution">
    <text evidence="1">The sequence shown here is derived from an EMBL/GenBank/DDBJ whole genome shotgun (WGS) entry which is preliminary data.</text>
</comment>
<proteinExistence type="predicted"/>
<name>A0A840WK69_9RHOB</name>
<dbReference type="AlphaFoldDB" id="A0A840WK69"/>
<gene>
    <name evidence="1" type="ORF">FHS89_000927</name>
</gene>
<keyword evidence="2" id="KW-1185">Reference proteome</keyword>
<dbReference type="SUPFAM" id="SSF52091">
    <property type="entry name" value="SpoIIaa-like"/>
    <property type="match status" value="1"/>
</dbReference>
<dbReference type="RefSeq" id="WP_184008992.1">
    <property type="nucleotide sequence ID" value="NZ_JACIJS010000002.1"/>
</dbReference>
<reference evidence="1 2" key="1">
    <citation type="submission" date="2020-08" db="EMBL/GenBank/DDBJ databases">
        <title>Genomic Encyclopedia of Type Strains, Phase IV (KMG-IV): sequencing the most valuable type-strain genomes for metagenomic binning, comparative biology and taxonomic classification.</title>
        <authorList>
            <person name="Goeker M."/>
        </authorList>
    </citation>
    <scope>NUCLEOTIDE SEQUENCE [LARGE SCALE GENOMIC DNA]</scope>
    <source>
        <strain evidence="1 2">DSM 103377</strain>
    </source>
</reference>
<sequence>MLTTTRVSDNRVDLVLDGPLDGPAMAAVLDDLLDKTDGMAHGQALYTITDFQWPTGGALLVELAYMPRLFALIHRIDRCAVLCDTDWIKRAAEIEGAMIPGITIKTFALNEAEAAEMWLTA</sequence>
<evidence type="ECO:0000313" key="1">
    <source>
        <dbReference type="EMBL" id="MBB5514921.1"/>
    </source>
</evidence>
<dbReference type="EMBL" id="JACIJS010000002">
    <property type="protein sequence ID" value="MBB5514921.1"/>
    <property type="molecule type" value="Genomic_DNA"/>
</dbReference>
<dbReference type="InterPro" id="IPR021866">
    <property type="entry name" value="SpoIIAA-like"/>
</dbReference>
<evidence type="ECO:0000313" key="2">
    <source>
        <dbReference type="Proteomes" id="UP000553766"/>
    </source>
</evidence>